<dbReference type="EMBL" id="FOIM01000002">
    <property type="protein sequence ID" value="SET14132.1"/>
    <property type="molecule type" value="Genomic_DNA"/>
</dbReference>
<dbReference type="STRING" id="460384.SAMN05216313_102283"/>
<feature type="domain" description="ETF-QO/FixX C-terminal" evidence="10">
    <location>
        <begin position="14"/>
        <end position="93"/>
    </location>
</feature>
<dbReference type="GO" id="GO:0051536">
    <property type="term" value="F:iron-sulfur cluster binding"/>
    <property type="evidence" value="ECO:0007669"/>
    <property type="project" value="UniProtKB-KW"/>
</dbReference>
<dbReference type="PIRSF" id="PIRSF036548">
    <property type="entry name" value="Fdx_FixX"/>
    <property type="match status" value="1"/>
</dbReference>
<dbReference type="InterPro" id="IPR012206">
    <property type="entry name" value="Fd_FixX"/>
</dbReference>
<dbReference type="Gene3D" id="3.30.70.20">
    <property type="match status" value="1"/>
</dbReference>
<protein>
    <recommendedName>
        <fullName evidence="3">Ferredoxin-like protein</fullName>
    </recommendedName>
</protein>
<evidence type="ECO:0000256" key="6">
    <source>
        <dbReference type="ARBA" id="ARBA00022982"/>
    </source>
</evidence>
<comment type="function">
    <text evidence="1">Could be a 3Fe-4S cluster-containing protein.</text>
</comment>
<evidence type="ECO:0000313" key="11">
    <source>
        <dbReference type="EMBL" id="SET14132.1"/>
    </source>
</evidence>
<evidence type="ECO:0000256" key="5">
    <source>
        <dbReference type="ARBA" id="ARBA00022723"/>
    </source>
</evidence>
<evidence type="ECO:0000256" key="2">
    <source>
        <dbReference type="ARBA" id="ARBA00009192"/>
    </source>
</evidence>
<evidence type="ECO:0000259" key="10">
    <source>
        <dbReference type="Pfam" id="PF05187"/>
    </source>
</evidence>
<dbReference type="PANTHER" id="PTHR43082:SF3">
    <property type="entry name" value="FERREDOXIN-LIKE PROTEIN YDIT"/>
    <property type="match status" value="1"/>
</dbReference>
<keyword evidence="4" id="KW-0813">Transport</keyword>
<keyword evidence="9" id="KW-0535">Nitrogen fixation</keyword>
<evidence type="ECO:0000256" key="9">
    <source>
        <dbReference type="ARBA" id="ARBA00023231"/>
    </source>
</evidence>
<dbReference type="Pfam" id="PF05187">
    <property type="entry name" value="Fer4_ETF_QO"/>
    <property type="match status" value="1"/>
</dbReference>
<keyword evidence="7" id="KW-0408">Iron</keyword>
<evidence type="ECO:0000256" key="1">
    <source>
        <dbReference type="ARBA" id="ARBA00003208"/>
    </source>
</evidence>
<dbReference type="SUPFAM" id="SSF54862">
    <property type="entry name" value="4Fe-4S ferredoxins"/>
    <property type="match status" value="1"/>
</dbReference>
<gene>
    <name evidence="11" type="ORF">SAMN05216313_102283</name>
</gene>
<evidence type="ECO:0000256" key="3">
    <source>
        <dbReference type="ARBA" id="ARBA00020378"/>
    </source>
</evidence>
<proteinExistence type="predicted"/>
<dbReference type="PANTHER" id="PTHR43082">
    <property type="entry name" value="FERREDOXIN-LIKE"/>
    <property type="match status" value="1"/>
</dbReference>
<keyword evidence="5" id="KW-0479">Metal-binding</keyword>
<dbReference type="Proteomes" id="UP000198508">
    <property type="component" value="Unassembled WGS sequence"/>
</dbReference>
<dbReference type="AlphaFoldDB" id="A0A1I0C3X8"/>
<dbReference type="InterPro" id="IPR007859">
    <property type="entry name" value="ETF-QO/FixX_C"/>
</dbReference>
<accession>A0A1I0C3X8</accession>
<keyword evidence="6" id="KW-0249">Electron transport</keyword>
<dbReference type="GO" id="GO:0005506">
    <property type="term" value="F:iron ion binding"/>
    <property type="evidence" value="ECO:0007669"/>
    <property type="project" value="InterPro"/>
</dbReference>
<evidence type="ECO:0000313" key="12">
    <source>
        <dbReference type="Proteomes" id="UP000198508"/>
    </source>
</evidence>
<keyword evidence="8" id="KW-0411">Iron-sulfur</keyword>
<dbReference type="GeneID" id="93277237"/>
<reference evidence="12" key="1">
    <citation type="submission" date="2016-10" db="EMBL/GenBank/DDBJ databases">
        <authorList>
            <person name="Varghese N."/>
            <person name="Submissions S."/>
        </authorList>
    </citation>
    <scope>NUCLEOTIDE SEQUENCE [LARGE SCALE GENOMIC DNA]</scope>
    <source>
        <strain evidence="12">NLAE-zl-G277</strain>
    </source>
</reference>
<comment type="similarity">
    <text evidence="2">To ferredoxins from P.putida and C.tartarivorum, ferredoxin I from A.vinelandii, ferredoxin II from D.desulfuricans.</text>
</comment>
<evidence type="ECO:0000256" key="7">
    <source>
        <dbReference type="ARBA" id="ARBA00023004"/>
    </source>
</evidence>
<organism evidence="11 12">
    <name type="scientific">Enterocloster lavalensis</name>
    <dbReference type="NCBI Taxonomy" id="460384"/>
    <lineage>
        <taxon>Bacteria</taxon>
        <taxon>Bacillati</taxon>
        <taxon>Bacillota</taxon>
        <taxon>Clostridia</taxon>
        <taxon>Lachnospirales</taxon>
        <taxon>Lachnospiraceae</taxon>
        <taxon>Enterocloster</taxon>
    </lineage>
</organism>
<name>A0A1I0C3X8_9FIRM</name>
<sequence length="96" mass="10766">MARKINVADKLGVNNYHTDETHSHITVNKENDNLQEIDQVVRVCPAALYSVDPSGEVFFEHLGCLECGTCKALSEGKVVKEWHYPEGSKGIQYRFG</sequence>
<keyword evidence="12" id="KW-1185">Reference proteome</keyword>
<evidence type="ECO:0000256" key="8">
    <source>
        <dbReference type="ARBA" id="ARBA00023014"/>
    </source>
</evidence>
<evidence type="ECO:0000256" key="4">
    <source>
        <dbReference type="ARBA" id="ARBA00022448"/>
    </source>
</evidence>
<dbReference type="RefSeq" id="WP_092360878.1">
    <property type="nucleotide sequence ID" value="NZ_CABJCG010000001.1"/>
</dbReference>